<keyword evidence="1" id="KW-0472">Membrane</keyword>
<dbReference type="AlphaFoldDB" id="A0AA40E9U1"/>
<keyword evidence="1" id="KW-1133">Transmembrane helix</keyword>
<evidence type="ECO:0000256" key="1">
    <source>
        <dbReference type="SAM" id="Phobius"/>
    </source>
</evidence>
<comment type="caution">
    <text evidence="2">The sequence shown here is derived from an EMBL/GenBank/DDBJ whole genome shotgun (WGS) entry which is preliminary data.</text>
</comment>
<accession>A0AA40E9U1</accession>
<feature type="transmembrane region" description="Helical" evidence="1">
    <location>
        <begin position="310"/>
        <end position="327"/>
    </location>
</feature>
<feature type="transmembrane region" description="Helical" evidence="1">
    <location>
        <begin position="246"/>
        <end position="272"/>
    </location>
</feature>
<keyword evidence="1" id="KW-0812">Transmembrane</keyword>
<feature type="transmembrane region" description="Helical" evidence="1">
    <location>
        <begin position="284"/>
        <end position="303"/>
    </location>
</feature>
<dbReference type="Proteomes" id="UP001172102">
    <property type="component" value="Unassembled WGS sequence"/>
</dbReference>
<evidence type="ECO:0000313" key="2">
    <source>
        <dbReference type="EMBL" id="KAK0732125.1"/>
    </source>
</evidence>
<gene>
    <name evidence="2" type="ORF">B0H67DRAFT_606636</name>
</gene>
<name>A0AA40E9U1_9PEZI</name>
<organism evidence="2 3">
    <name type="scientific">Lasiosphaeris hirsuta</name>
    <dbReference type="NCBI Taxonomy" id="260670"/>
    <lineage>
        <taxon>Eukaryota</taxon>
        <taxon>Fungi</taxon>
        <taxon>Dikarya</taxon>
        <taxon>Ascomycota</taxon>
        <taxon>Pezizomycotina</taxon>
        <taxon>Sordariomycetes</taxon>
        <taxon>Sordariomycetidae</taxon>
        <taxon>Sordariales</taxon>
        <taxon>Lasiosphaeriaceae</taxon>
        <taxon>Lasiosphaeris</taxon>
    </lineage>
</organism>
<evidence type="ECO:0000313" key="3">
    <source>
        <dbReference type="Proteomes" id="UP001172102"/>
    </source>
</evidence>
<protein>
    <submittedName>
        <fullName evidence="2">Uncharacterized protein</fullName>
    </submittedName>
</protein>
<keyword evidence="3" id="KW-1185">Reference proteome</keyword>
<sequence length="369" mass="40557">MASQPPPLLRNPIQLGAEPPPDLSVLECAPLDPHHLHEREPEVVALYLQWSSTRPAPPPYNPAAALPTVASALAGSRDAWTIKAAAAWVLSRQLGDHSFELYALAQLIRHCGVALFGPWAFIEARCPVGSSIRRFANHWVAWNASFSAAGSPSEFAGLHAATLVNQVVRGETHDPRTFALEHWFQPCGDDLAAKCDHNPAVRRAKERERLRPAPPKPSRLGRVDELKLQTRAGPTKGAYWKFKRRIVFSVLFLLNLIITGIIVGLQLGQVLLYTPGLRVSNVRFSAFVVVVGLGQFIFSFCGWRPWFAGYGVVFILMAFANGVTWAIDTKSCIHFLNVGQCSHITSSTAFVLLCILFSAMHLIAVRTSS</sequence>
<feature type="transmembrane region" description="Helical" evidence="1">
    <location>
        <begin position="347"/>
        <end position="365"/>
    </location>
</feature>
<dbReference type="EMBL" id="JAUKUA010000001">
    <property type="protein sequence ID" value="KAK0732125.1"/>
    <property type="molecule type" value="Genomic_DNA"/>
</dbReference>
<proteinExistence type="predicted"/>
<reference evidence="2" key="1">
    <citation type="submission" date="2023-06" db="EMBL/GenBank/DDBJ databases">
        <title>Genome-scale phylogeny and comparative genomics of the fungal order Sordariales.</title>
        <authorList>
            <consortium name="Lawrence Berkeley National Laboratory"/>
            <person name="Hensen N."/>
            <person name="Bonometti L."/>
            <person name="Westerberg I."/>
            <person name="Brannstrom I.O."/>
            <person name="Guillou S."/>
            <person name="Cros-Aarteil S."/>
            <person name="Calhoun S."/>
            <person name="Haridas S."/>
            <person name="Kuo A."/>
            <person name="Mondo S."/>
            <person name="Pangilinan J."/>
            <person name="Riley R."/>
            <person name="Labutti K."/>
            <person name="Andreopoulos B."/>
            <person name="Lipzen A."/>
            <person name="Chen C."/>
            <person name="Yanf M."/>
            <person name="Daum C."/>
            <person name="Ng V."/>
            <person name="Clum A."/>
            <person name="Steindorff A."/>
            <person name="Ohm R."/>
            <person name="Martin F."/>
            <person name="Silar P."/>
            <person name="Natvig D."/>
            <person name="Lalanne C."/>
            <person name="Gautier V."/>
            <person name="Ament-Velasquez S.L."/>
            <person name="Kruys A."/>
            <person name="Hutchinson M.I."/>
            <person name="Powell A.J."/>
            <person name="Barry K."/>
            <person name="Miller A.N."/>
            <person name="Grigoriev I.V."/>
            <person name="Debuchy R."/>
            <person name="Gladieux P."/>
            <person name="Thoren M.H."/>
            <person name="Johannesson H."/>
        </authorList>
    </citation>
    <scope>NUCLEOTIDE SEQUENCE</scope>
    <source>
        <strain evidence="2">SMH4607-1</strain>
    </source>
</reference>